<feature type="transmembrane region" description="Helical" evidence="1">
    <location>
        <begin position="39"/>
        <end position="61"/>
    </location>
</feature>
<keyword evidence="1" id="KW-0472">Membrane</keyword>
<feature type="transmembrane region" description="Helical" evidence="1">
    <location>
        <begin position="73"/>
        <end position="93"/>
    </location>
</feature>
<dbReference type="AlphaFoldDB" id="A0A147KF35"/>
<keyword evidence="1" id="KW-0812">Transmembrane</keyword>
<feature type="transmembrane region" description="Helical" evidence="1">
    <location>
        <begin position="99"/>
        <end position="119"/>
    </location>
</feature>
<dbReference type="STRING" id="665004.AC529_15500"/>
<accession>A0A147KF35</accession>
<proteinExistence type="predicted"/>
<gene>
    <name evidence="2" type="ORF">AC529_15500</name>
</gene>
<keyword evidence="3" id="KW-1185">Reference proteome</keyword>
<organism evidence="2 3">
    <name type="scientific">Thermobifida cellulosilytica TB100</name>
    <dbReference type="NCBI Taxonomy" id="665004"/>
    <lineage>
        <taxon>Bacteria</taxon>
        <taxon>Bacillati</taxon>
        <taxon>Actinomycetota</taxon>
        <taxon>Actinomycetes</taxon>
        <taxon>Streptosporangiales</taxon>
        <taxon>Nocardiopsidaceae</taxon>
        <taxon>Thermobifida</taxon>
    </lineage>
</organism>
<keyword evidence="1" id="KW-1133">Transmembrane helix</keyword>
<dbReference type="PATRIC" id="fig|665004.4.peg.3599"/>
<evidence type="ECO:0000313" key="2">
    <source>
        <dbReference type="EMBL" id="KUP95849.1"/>
    </source>
</evidence>
<dbReference type="Proteomes" id="UP000074382">
    <property type="component" value="Unassembled WGS sequence"/>
</dbReference>
<evidence type="ECO:0000256" key="1">
    <source>
        <dbReference type="SAM" id="Phobius"/>
    </source>
</evidence>
<comment type="caution">
    <text evidence="2">The sequence shown here is derived from an EMBL/GenBank/DDBJ whole genome shotgun (WGS) entry which is preliminary data.</text>
</comment>
<dbReference type="EMBL" id="LGEM01000107">
    <property type="protein sequence ID" value="KUP95849.1"/>
    <property type="molecule type" value="Genomic_DNA"/>
</dbReference>
<evidence type="ECO:0000313" key="3">
    <source>
        <dbReference type="Proteomes" id="UP000074382"/>
    </source>
</evidence>
<name>A0A147KF35_THECS</name>
<sequence length="125" mass="12761">MVVCWLVGLVAWFVCNTAGAGVILRAAPAEQLSSFDGVVLWYGSSGFVCALVAAALAALVHRGPHRDRGVRDAAASLGAPVAALLVDSALVASRPSPDWDLFLAPASLSLAGAVAGWLLGRALRP</sequence>
<protein>
    <submittedName>
        <fullName evidence="2">Uncharacterized protein</fullName>
    </submittedName>
</protein>
<reference evidence="3" key="1">
    <citation type="journal article" date="2017" name="Acta Aliment.">
        <title>Plant polysaccharide degrading enzyme system of Thermpbifida cellulosilytica TB100 revealed by de novo genome project data.</title>
        <authorList>
            <person name="Toth A."/>
            <person name="Baka E."/>
            <person name="Luzics S."/>
            <person name="Bata-Vidacs I."/>
            <person name="Nagy I."/>
            <person name="Balint B."/>
            <person name="Herceg R."/>
            <person name="Olasz F."/>
            <person name="Wilk T."/>
            <person name="Nagy T."/>
            <person name="Kriszt B."/>
            <person name="Nagy I."/>
            <person name="Kukolya J."/>
        </authorList>
    </citation>
    <scope>NUCLEOTIDE SEQUENCE [LARGE SCALE GENOMIC DNA]</scope>
    <source>
        <strain evidence="3">TB100</strain>
    </source>
</reference>
<dbReference type="OrthoDB" id="3436721at2"/>